<dbReference type="Proteomes" id="UP000318313">
    <property type="component" value="Chromosome"/>
</dbReference>
<organism evidence="2 3">
    <name type="scientific">Gimesia fumaroli</name>
    <dbReference type="NCBI Taxonomy" id="2527976"/>
    <lineage>
        <taxon>Bacteria</taxon>
        <taxon>Pseudomonadati</taxon>
        <taxon>Planctomycetota</taxon>
        <taxon>Planctomycetia</taxon>
        <taxon>Planctomycetales</taxon>
        <taxon>Planctomycetaceae</taxon>
        <taxon>Gimesia</taxon>
    </lineage>
</organism>
<name>A0A518IEQ4_9PLAN</name>
<gene>
    <name evidence="2" type="ORF">Enr17x_36040</name>
</gene>
<accession>A0A518IEQ4</accession>
<sequence length="420" mass="48359">MSLSIAARDSNRERSRPFFLIPCFLRIPIMSPRVTLLILLALTLTTNARAEKLIPISELQKGGLPKRIGQVTLKKSGTKILIVKMVVSRMKSIYKLLDFETGQPVTFQANQIAITAVADKPATLENFRQQLDSANNFLIKVHPIRDKKLITSEARIIVVITSKGALDTTSEGKQIENAFRGLLNDSKKLLVFQKTKVRKLADELDAVGNSWVKFHKRTEIVQALEFVERGRNRIESLAFSLSIRNLCLSDADRVPETFALEDEIDAYVAELKIYSRLYKELKRKEQLAEEMKRQSAALIASIEAFQQKQRERRTKTINSLIAEFEVLTAKADLIRADQEFQLDSLLIRHSIREQEIEEYRQWLEAEQAAEAERVAQEYYDQVDYGSDWNNFQLMHQTDRMMFNSFYSNSWDHRPATDGRQ</sequence>
<evidence type="ECO:0000256" key="1">
    <source>
        <dbReference type="SAM" id="Coils"/>
    </source>
</evidence>
<keyword evidence="1" id="KW-0175">Coiled coil</keyword>
<evidence type="ECO:0000313" key="2">
    <source>
        <dbReference type="EMBL" id="QDV51548.1"/>
    </source>
</evidence>
<dbReference type="KEGG" id="gfm:Enr17x_36040"/>
<reference evidence="2 3" key="1">
    <citation type="submission" date="2019-03" db="EMBL/GenBank/DDBJ databases">
        <title>Deep-cultivation of Planctomycetes and their phenomic and genomic characterization uncovers novel biology.</title>
        <authorList>
            <person name="Wiegand S."/>
            <person name="Jogler M."/>
            <person name="Boedeker C."/>
            <person name="Pinto D."/>
            <person name="Vollmers J."/>
            <person name="Rivas-Marin E."/>
            <person name="Kohn T."/>
            <person name="Peeters S.H."/>
            <person name="Heuer A."/>
            <person name="Rast P."/>
            <person name="Oberbeckmann S."/>
            <person name="Bunk B."/>
            <person name="Jeske O."/>
            <person name="Meyerdierks A."/>
            <person name="Storesund J.E."/>
            <person name="Kallscheuer N."/>
            <person name="Luecker S."/>
            <person name="Lage O.M."/>
            <person name="Pohl T."/>
            <person name="Merkel B.J."/>
            <person name="Hornburger P."/>
            <person name="Mueller R.-W."/>
            <person name="Bruemmer F."/>
            <person name="Labrenz M."/>
            <person name="Spormann A.M."/>
            <person name="Op den Camp H."/>
            <person name="Overmann J."/>
            <person name="Amann R."/>
            <person name="Jetten M.S.M."/>
            <person name="Mascher T."/>
            <person name="Medema M.H."/>
            <person name="Devos D.P."/>
            <person name="Kaster A.-K."/>
            <person name="Ovreas L."/>
            <person name="Rohde M."/>
            <person name="Galperin M.Y."/>
            <person name="Jogler C."/>
        </authorList>
    </citation>
    <scope>NUCLEOTIDE SEQUENCE [LARGE SCALE GENOMIC DNA]</scope>
    <source>
        <strain evidence="2 3">Enr17</strain>
    </source>
</reference>
<evidence type="ECO:0000313" key="3">
    <source>
        <dbReference type="Proteomes" id="UP000318313"/>
    </source>
</evidence>
<proteinExistence type="predicted"/>
<feature type="coiled-coil region" evidence="1">
    <location>
        <begin position="264"/>
        <end position="308"/>
    </location>
</feature>
<dbReference type="EMBL" id="CP037452">
    <property type="protein sequence ID" value="QDV51548.1"/>
    <property type="molecule type" value="Genomic_DNA"/>
</dbReference>
<protein>
    <submittedName>
        <fullName evidence="2">Uncharacterized protein</fullName>
    </submittedName>
</protein>
<dbReference type="AlphaFoldDB" id="A0A518IEQ4"/>
<keyword evidence="3" id="KW-1185">Reference proteome</keyword>